<accession>A0ABS4IDF7</accession>
<gene>
    <name evidence="2" type="ORF">J2Z83_001080</name>
</gene>
<comment type="caution">
    <text evidence="2">The sequence shown here is derived from an EMBL/GenBank/DDBJ whole genome shotgun (WGS) entry which is preliminary data.</text>
</comment>
<keyword evidence="1" id="KW-0472">Membrane</keyword>
<keyword evidence="3" id="KW-1185">Reference proteome</keyword>
<reference evidence="2 3" key="1">
    <citation type="submission" date="2021-03" db="EMBL/GenBank/DDBJ databases">
        <title>Genomic Encyclopedia of Type Strains, Phase IV (KMG-IV): sequencing the most valuable type-strain genomes for metagenomic binning, comparative biology and taxonomic classification.</title>
        <authorList>
            <person name="Goeker M."/>
        </authorList>
    </citation>
    <scope>NUCLEOTIDE SEQUENCE [LARGE SCALE GENOMIC DNA]</scope>
    <source>
        <strain evidence="2 3">DSM 25609</strain>
    </source>
</reference>
<dbReference type="Proteomes" id="UP001519345">
    <property type="component" value="Unassembled WGS sequence"/>
</dbReference>
<feature type="transmembrane region" description="Helical" evidence="1">
    <location>
        <begin position="6"/>
        <end position="25"/>
    </location>
</feature>
<organism evidence="2 3">
    <name type="scientific">Virgibacillus natechei</name>
    <dbReference type="NCBI Taxonomy" id="1216297"/>
    <lineage>
        <taxon>Bacteria</taxon>
        <taxon>Bacillati</taxon>
        <taxon>Bacillota</taxon>
        <taxon>Bacilli</taxon>
        <taxon>Bacillales</taxon>
        <taxon>Bacillaceae</taxon>
        <taxon>Virgibacillus</taxon>
    </lineage>
</organism>
<evidence type="ECO:0000313" key="3">
    <source>
        <dbReference type="Proteomes" id="UP001519345"/>
    </source>
</evidence>
<feature type="transmembrane region" description="Helical" evidence="1">
    <location>
        <begin position="37"/>
        <end position="56"/>
    </location>
</feature>
<sequence>MIIFFGIFGLIVLIIFNLLNDKFCMTMEMEAVERKKFFRVMNIMTVILLINGYIRISNLMV</sequence>
<dbReference type="EMBL" id="JAGGKX010000004">
    <property type="protein sequence ID" value="MBP1968977.1"/>
    <property type="molecule type" value="Genomic_DNA"/>
</dbReference>
<proteinExistence type="predicted"/>
<evidence type="ECO:0000256" key="1">
    <source>
        <dbReference type="SAM" id="Phobius"/>
    </source>
</evidence>
<evidence type="ECO:0000313" key="2">
    <source>
        <dbReference type="EMBL" id="MBP1968977.1"/>
    </source>
</evidence>
<protein>
    <recommendedName>
        <fullName evidence="4">Histidine kinase</fullName>
    </recommendedName>
</protein>
<evidence type="ECO:0008006" key="4">
    <source>
        <dbReference type="Google" id="ProtNLM"/>
    </source>
</evidence>
<keyword evidence="1" id="KW-0812">Transmembrane</keyword>
<keyword evidence="1" id="KW-1133">Transmembrane helix</keyword>
<name>A0ABS4IDF7_9BACI</name>